<dbReference type="AlphaFoldDB" id="A0A7K4HLP3"/>
<dbReference type="InterPro" id="IPR004467">
    <property type="entry name" value="Or_phspho_trans_dom"/>
</dbReference>
<evidence type="ECO:0000256" key="1">
    <source>
        <dbReference type="ARBA" id="ARBA00004889"/>
    </source>
</evidence>
<evidence type="ECO:0000259" key="7">
    <source>
        <dbReference type="Pfam" id="PF00156"/>
    </source>
</evidence>
<dbReference type="RefSeq" id="WP_176787780.1">
    <property type="nucleotide sequence ID" value="NZ_JABXWR010000001.1"/>
</dbReference>
<evidence type="ECO:0000313" key="9">
    <source>
        <dbReference type="Proteomes" id="UP000570823"/>
    </source>
</evidence>
<gene>
    <name evidence="6" type="primary">pyrE</name>
    <name evidence="8" type="ORF">HWN36_02040</name>
</gene>
<dbReference type="PANTHER" id="PTHR19278">
    <property type="entry name" value="OROTATE PHOSPHORIBOSYLTRANSFERASE"/>
    <property type="match status" value="1"/>
</dbReference>
<dbReference type="NCBIfam" id="TIGR00336">
    <property type="entry name" value="pyrE"/>
    <property type="match status" value="1"/>
</dbReference>
<feature type="domain" description="Phosphoribosyltransferase" evidence="7">
    <location>
        <begin position="54"/>
        <end position="149"/>
    </location>
</feature>
<dbReference type="HAMAP" id="MF_01208">
    <property type="entry name" value="PyrE"/>
    <property type="match status" value="1"/>
</dbReference>
<dbReference type="GO" id="GO:0004588">
    <property type="term" value="F:orotate phosphoribosyltransferase activity"/>
    <property type="evidence" value="ECO:0007669"/>
    <property type="project" value="UniProtKB-UniRule"/>
</dbReference>
<feature type="binding site" evidence="6">
    <location>
        <position position="90"/>
    </location>
    <ligand>
        <name>5-phospho-alpha-D-ribose 1-diphosphate</name>
        <dbReference type="ChEBI" id="CHEBI:58017"/>
        <note>ligand shared between dimeric partners</note>
    </ligand>
</feature>
<dbReference type="InterPro" id="IPR000836">
    <property type="entry name" value="PRTase_dom"/>
</dbReference>
<keyword evidence="9" id="KW-1185">Reference proteome</keyword>
<name>A0A7K4HLP3_9EURY</name>
<dbReference type="InterPro" id="IPR029057">
    <property type="entry name" value="PRTase-like"/>
</dbReference>
<dbReference type="OrthoDB" id="9089at2157"/>
<keyword evidence="5 6" id="KW-0665">Pyrimidine biosynthesis</keyword>
<comment type="cofactor">
    <cofactor evidence="6">
        <name>Mg(2+)</name>
        <dbReference type="ChEBI" id="CHEBI:18420"/>
    </cofactor>
</comment>
<evidence type="ECO:0000256" key="2">
    <source>
        <dbReference type="ARBA" id="ARBA00011971"/>
    </source>
</evidence>
<dbReference type="EMBL" id="JABXWR010000001">
    <property type="protein sequence ID" value="NVO66119.1"/>
    <property type="molecule type" value="Genomic_DNA"/>
</dbReference>
<evidence type="ECO:0000313" key="8">
    <source>
        <dbReference type="EMBL" id="NVO66119.1"/>
    </source>
</evidence>
<dbReference type="InterPro" id="IPR023031">
    <property type="entry name" value="OPRT"/>
</dbReference>
<feature type="binding site" description="in other chain" evidence="6">
    <location>
        <begin position="111"/>
        <end position="119"/>
    </location>
    <ligand>
        <name>5-phospho-alpha-D-ribose 1-diphosphate</name>
        <dbReference type="ChEBI" id="CHEBI:58017"/>
        <note>ligand shared between dimeric partners</note>
    </ligand>
</feature>
<protein>
    <recommendedName>
        <fullName evidence="2 6">Orotate phosphoribosyltransferase</fullName>
        <shortName evidence="6">OPRT</shortName>
        <shortName evidence="6">OPRTase</shortName>
        <ecNumber evidence="2 6">2.4.2.10</ecNumber>
    </recommendedName>
</protein>
<comment type="caution">
    <text evidence="8">The sequence shown here is derived from an EMBL/GenBank/DDBJ whole genome shotgun (WGS) entry which is preliminary data.</text>
</comment>
<feature type="binding site" description="in other chain" evidence="6">
    <location>
        <position position="87"/>
    </location>
    <ligand>
        <name>5-phospho-alpha-D-ribose 1-diphosphate</name>
        <dbReference type="ChEBI" id="CHEBI:58017"/>
        <note>ligand shared between dimeric partners</note>
    </ligand>
</feature>
<evidence type="ECO:0000256" key="5">
    <source>
        <dbReference type="ARBA" id="ARBA00022975"/>
    </source>
</evidence>
<dbReference type="UniPathway" id="UPA00070">
    <property type="reaction ID" value="UER00119"/>
</dbReference>
<comment type="function">
    <text evidence="6">Catalyzes the transfer of a ribosyl phosphate group from 5-phosphoribose 1-diphosphate to orotate, leading to the formation of orotidine monophosphate (OMP).</text>
</comment>
<dbReference type="EC" id="2.4.2.10" evidence="2 6"/>
<evidence type="ECO:0000256" key="6">
    <source>
        <dbReference type="HAMAP-Rule" id="MF_01208"/>
    </source>
</evidence>
<dbReference type="PANTHER" id="PTHR19278:SF9">
    <property type="entry name" value="URIDINE 5'-MONOPHOSPHATE SYNTHASE"/>
    <property type="match status" value="1"/>
</dbReference>
<feature type="binding site" evidence="6">
    <location>
        <position position="86"/>
    </location>
    <ligand>
        <name>5-phospho-alpha-D-ribose 1-diphosphate</name>
        <dbReference type="ChEBI" id="CHEBI:58017"/>
        <note>ligand shared between dimeric partners</note>
    </ligand>
</feature>
<evidence type="ECO:0000256" key="3">
    <source>
        <dbReference type="ARBA" id="ARBA00022676"/>
    </source>
</evidence>
<feature type="binding site" evidence="6">
    <location>
        <position position="143"/>
    </location>
    <ligand>
        <name>orotate</name>
        <dbReference type="ChEBI" id="CHEBI:30839"/>
    </ligand>
</feature>
<comment type="pathway">
    <text evidence="1 6">Pyrimidine metabolism; UMP biosynthesis via de novo pathway; UMP from orotate: step 1/2.</text>
</comment>
<accession>A0A7K4HLP3</accession>
<reference evidence="8 9" key="1">
    <citation type="submission" date="2020-06" db="EMBL/GenBank/DDBJ databases">
        <title>Methanofollis fontis sp. nov., a methanogen isolated from marine sediments near a cold seep at Four-Way Closure Ridge offshore southwestern Taiwan.</title>
        <authorList>
            <person name="Chen S.-C."/>
            <person name="Teng N.-H."/>
            <person name="Lin Y.-S."/>
            <person name="Lai M.-C."/>
            <person name="Chen H.-H."/>
            <person name="Wang C.-C."/>
        </authorList>
    </citation>
    <scope>NUCLEOTIDE SEQUENCE [LARGE SCALE GENOMIC DNA]</scope>
    <source>
        <strain evidence="8 9">DSM 2702</strain>
    </source>
</reference>
<comment type="similarity">
    <text evidence="6">Belongs to the purine/pyrimidine phosphoribosyltransferase family. PyrE subfamily.</text>
</comment>
<comment type="subunit">
    <text evidence="6">Homodimer.</text>
</comment>
<proteinExistence type="inferred from homology"/>
<keyword evidence="4 6" id="KW-0808">Transferase</keyword>
<keyword evidence="6" id="KW-0460">Magnesium</keyword>
<feature type="binding site" evidence="6">
    <location>
        <position position="115"/>
    </location>
    <ligand>
        <name>orotate</name>
        <dbReference type="ChEBI" id="CHEBI:30839"/>
    </ligand>
</feature>
<comment type="catalytic activity">
    <reaction evidence="6">
        <text>orotidine 5'-phosphate + diphosphate = orotate + 5-phospho-alpha-D-ribose 1-diphosphate</text>
        <dbReference type="Rhea" id="RHEA:10380"/>
        <dbReference type="ChEBI" id="CHEBI:30839"/>
        <dbReference type="ChEBI" id="CHEBI:33019"/>
        <dbReference type="ChEBI" id="CHEBI:57538"/>
        <dbReference type="ChEBI" id="CHEBI:58017"/>
        <dbReference type="EC" id="2.4.2.10"/>
    </reaction>
</comment>
<feature type="binding site" evidence="6">
    <location>
        <position position="92"/>
    </location>
    <ligand>
        <name>5-phospho-alpha-D-ribose 1-diphosphate</name>
        <dbReference type="ChEBI" id="CHEBI:58017"/>
        <note>ligand shared between dimeric partners</note>
    </ligand>
</feature>
<dbReference type="Gene3D" id="3.40.50.2020">
    <property type="match status" value="1"/>
</dbReference>
<dbReference type="GO" id="GO:0000287">
    <property type="term" value="F:magnesium ion binding"/>
    <property type="evidence" value="ECO:0007669"/>
    <property type="project" value="UniProtKB-UniRule"/>
</dbReference>
<dbReference type="Pfam" id="PF00156">
    <property type="entry name" value="Pribosyltran"/>
    <property type="match status" value="1"/>
</dbReference>
<evidence type="ECO:0000256" key="4">
    <source>
        <dbReference type="ARBA" id="ARBA00022679"/>
    </source>
</evidence>
<dbReference type="SUPFAM" id="SSF53271">
    <property type="entry name" value="PRTase-like"/>
    <property type="match status" value="1"/>
</dbReference>
<dbReference type="GO" id="GO:0019856">
    <property type="term" value="P:pyrimidine nucleobase biosynthetic process"/>
    <property type="evidence" value="ECO:0007669"/>
    <property type="project" value="TreeGrafter"/>
</dbReference>
<organism evidence="8 9">
    <name type="scientific">Methanofollis tationis</name>
    <dbReference type="NCBI Taxonomy" id="81417"/>
    <lineage>
        <taxon>Archaea</taxon>
        <taxon>Methanobacteriati</taxon>
        <taxon>Methanobacteriota</taxon>
        <taxon>Stenosarchaea group</taxon>
        <taxon>Methanomicrobia</taxon>
        <taxon>Methanomicrobiales</taxon>
        <taxon>Methanomicrobiaceae</taxon>
        <taxon>Methanofollis</taxon>
    </lineage>
</organism>
<dbReference type="GO" id="GO:0044205">
    <property type="term" value="P:'de novo' UMP biosynthetic process"/>
    <property type="evidence" value="ECO:0007669"/>
    <property type="project" value="UniProtKB-UniRule"/>
</dbReference>
<sequence length="170" mass="17317">MVASIASLLKDHGAIEFGDFVLASGARSTYYLDIKTAITDPALLGRIGREFAGRFTFDVVAGVAVGAVPLAVATSLAAGKPYAIIRKEEKAHGKSGVIIGDVKGKAVLLVEDVTTSGGSALYGARALRDAGAEVVAVGVVVDRESGATEVFAGEGLSLIPLATVSEIMNL</sequence>
<dbReference type="Proteomes" id="UP000570823">
    <property type="component" value="Unassembled WGS sequence"/>
</dbReference>
<dbReference type="CDD" id="cd06223">
    <property type="entry name" value="PRTases_typeI"/>
    <property type="match status" value="1"/>
</dbReference>
<keyword evidence="3 6" id="KW-0328">Glycosyltransferase</keyword>